<dbReference type="HOGENOM" id="CLU_004502_0_0_1"/>
<dbReference type="STRING" id="1043002.A0A074XM10"/>
<dbReference type="AlphaFoldDB" id="A0A074XM10"/>
<dbReference type="RefSeq" id="XP_029760921.1">
    <property type="nucleotide sequence ID" value="XM_029903726.1"/>
</dbReference>
<evidence type="ECO:0000256" key="1">
    <source>
        <dbReference type="SAM" id="MobiDB-lite"/>
    </source>
</evidence>
<gene>
    <name evidence="2" type="ORF">M438DRAFT_334593</name>
</gene>
<dbReference type="Proteomes" id="UP000030706">
    <property type="component" value="Unassembled WGS sequence"/>
</dbReference>
<protein>
    <recommendedName>
        <fullName evidence="4">DNA2/NAM7 helicase helicase domain-containing protein</fullName>
    </recommendedName>
</protein>
<proteinExistence type="predicted"/>
<accession>A0A074XM10</accession>
<evidence type="ECO:0008006" key="4">
    <source>
        <dbReference type="Google" id="ProtNLM"/>
    </source>
</evidence>
<reference evidence="2 3" key="1">
    <citation type="journal article" date="2014" name="BMC Genomics">
        <title>Genome sequencing of four Aureobasidium pullulans varieties: biotechnological potential, stress tolerance, and description of new species.</title>
        <authorList>
            <person name="Gostin Ar C."/>
            <person name="Ohm R.A."/>
            <person name="Kogej T."/>
            <person name="Sonjak S."/>
            <person name="Turk M."/>
            <person name="Zajc J."/>
            <person name="Zalar P."/>
            <person name="Grube M."/>
            <person name="Sun H."/>
            <person name="Han J."/>
            <person name="Sharma A."/>
            <person name="Chiniquy J."/>
            <person name="Ngan C.Y."/>
            <person name="Lipzen A."/>
            <person name="Barry K."/>
            <person name="Grigoriev I.V."/>
            <person name="Gunde-Cimerman N."/>
        </authorList>
    </citation>
    <scope>NUCLEOTIDE SEQUENCE [LARGE SCALE GENOMIC DNA]</scope>
    <source>
        <strain evidence="2 3">EXF-150</strain>
    </source>
</reference>
<dbReference type="InterPro" id="IPR027417">
    <property type="entry name" value="P-loop_NTPase"/>
</dbReference>
<evidence type="ECO:0000313" key="2">
    <source>
        <dbReference type="EMBL" id="KEQ84734.1"/>
    </source>
</evidence>
<feature type="compositionally biased region" description="Low complexity" evidence="1">
    <location>
        <begin position="179"/>
        <end position="195"/>
    </location>
</feature>
<sequence>MAPSRGKCRAVDAQVVLNLIQEQGLVQLVTPGDNLRCALYAVAIGLRSENYTAPLNFDDSSTQESMCFDQLLHYIVPAGEQLRLAHKGIVPLSMLPDLQGFFNVDMISHIIAHYNSSTLTSPKAKVFAISRDATYEISSALPPHLAKAVKSVFIHNIDNMHWEGYGPQSIGKISHHAVAASPDDSAPPRDSAPASTSHGATSNDKYKIAELKYRQKFGIAADVELNRDDVLLVVSIDDGPAGVVDSDDEEEEESPPVKPLDDTAAAADTPPIVDGIQLYPMAGKDDIPEKIAIVRIQNPKDSSDDWDKVKSSHSSRCKVKIMKPNQKWSNTPWYPNERSADLGVSLTFSIESADGCAPRIRLTHDLRRPEHALNSKSQQVPAHSGSVEFAFGHIFKKSVDESTTPNQIFNLKVDYAQEHSNAIISFDTTGAIANNLKCLIDFPEGHDRVRNLRLRDYEVEMTKQLCSLTTIPEGKVKHVVIMVQPHPKEKDLHKAGQHNAVDDLLDALPFEGNVSPSLKQPMTVLPYDQLRNASHKPRVQHGMMPQPFKVFDKNHACMPMPPRFSWQDADEAAIVLANSVAVQHTESTIILSSLEHRQQKVKLLTVGDMVFIAITYDRRLTAGLSTDERISFPVGTKIDFSIHKAASQTASSETVKPYYANGKVVSNIYNVVCDAIVAVENKKAQDFVGLTSPIASSKVATSFWASLTSKIADNSCAAMINAVALTYARESWVTKQWPALLNDGAKLASRDLLDSITCKLEQYTQARNNLMTAHKWNTAQLAHINAFLKAPGGMAPLVGSSGSGKTEVMVHLMRFCLKVGIKVLCIGMKHATLDLVVERYKNKFPNEEQPLRAYAPSTESITSTTRKFKTNSIRHRVIENSKRSDLPSLKRRFPSGSENGYPVYDDETLFDFRQIFRDGLVHSSSEKEYWTDKHLKQFKYTYTVLRAEVIQNAKLLVTTMINVGNEEISKHFSRRTPIARFDVEAHACAEQPSLIASATCEFSKNICVWAMYGDLGKRGVFNRTGRGTENTVDVFYKQSDVSLFLRLYHSGHPFVRLSTR</sequence>
<evidence type="ECO:0000313" key="3">
    <source>
        <dbReference type="Proteomes" id="UP000030706"/>
    </source>
</evidence>
<dbReference type="GeneID" id="40746032"/>
<feature type="region of interest" description="Disordered" evidence="1">
    <location>
        <begin position="240"/>
        <end position="268"/>
    </location>
</feature>
<feature type="compositionally biased region" description="Acidic residues" evidence="1">
    <location>
        <begin position="245"/>
        <end position="254"/>
    </location>
</feature>
<dbReference type="EMBL" id="KL584981">
    <property type="protein sequence ID" value="KEQ84734.1"/>
    <property type="molecule type" value="Genomic_DNA"/>
</dbReference>
<dbReference type="SUPFAM" id="SSF52540">
    <property type="entry name" value="P-loop containing nucleoside triphosphate hydrolases"/>
    <property type="match status" value="1"/>
</dbReference>
<name>A0A074XM10_AURPU</name>
<dbReference type="Gene3D" id="3.40.50.300">
    <property type="entry name" value="P-loop containing nucleotide triphosphate hydrolases"/>
    <property type="match status" value="1"/>
</dbReference>
<organism evidence="2 3">
    <name type="scientific">Aureobasidium pullulans EXF-150</name>
    <dbReference type="NCBI Taxonomy" id="1043002"/>
    <lineage>
        <taxon>Eukaryota</taxon>
        <taxon>Fungi</taxon>
        <taxon>Dikarya</taxon>
        <taxon>Ascomycota</taxon>
        <taxon>Pezizomycotina</taxon>
        <taxon>Dothideomycetes</taxon>
        <taxon>Dothideomycetidae</taxon>
        <taxon>Dothideales</taxon>
        <taxon>Saccotheciaceae</taxon>
        <taxon>Aureobasidium</taxon>
    </lineage>
</organism>
<feature type="region of interest" description="Disordered" evidence="1">
    <location>
        <begin position="177"/>
        <end position="201"/>
    </location>
</feature>
<dbReference type="OrthoDB" id="3907547at2759"/>
<keyword evidence="3" id="KW-1185">Reference proteome</keyword>